<feature type="binding site" evidence="9">
    <location>
        <position position="266"/>
    </location>
    <ligand>
        <name>dimethylallyl diphosphate</name>
        <dbReference type="ChEBI" id="CHEBI:57623"/>
    </ligand>
</feature>
<organism evidence="13 14">
    <name type="scientific">Thermacetogenium phaeum (strain ATCC BAA-254 / DSM 26808 / PB)</name>
    <dbReference type="NCBI Taxonomy" id="1089553"/>
    <lineage>
        <taxon>Bacteria</taxon>
        <taxon>Bacillati</taxon>
        <taxon>Bacillota</taxon>
        <taxon>Clostridia</taxon>
        <taxon>Thermoanaerobacterales</taxon>
        <taxon>Thermoanaerobacteraceae</taxon>
        <taxon>Thermacetogenium</taxon>
    </lineage>
</organism>
<dbReference type="PANTHER" id="PTHR10724:SF7">
    <property type="entry name" value="SMALL RIBOSOMAL SUBUNIT PROTEIN BS1C"/>
    <property type="match status" value="1"/>
</dbReference>
<keyword evidence="14" id="KW-1185">Reference proteome</keyword>
<feature type="binding site" evidence="9">
    <location>
        <position position="221"/>
    </location>
    <ligand>
        <name>isopentenyl diphosphate</name>
        <dbReference type="ChEBI" id="CHEBI:128769"/>
    </ligand>
</feature>
<dbReference type="CDD" id="cd04465">
    <property type="entry name" value="S1_RPS1_repeat_ec2_hs2"/>
    <property type="match status" value="1"/>
</dbReference>
<feature type="active site" description="Proton donor" evidence="9">
    <location>
        <position position="127"/>
    </location>
</feature>
<evidence type="ECO:0000256" key="6">
    <source>
        <dbReference type="ARBA" id="ARBA00023014"/>
    </source>
</evidence>
<feature type="binding site" evidence="9">
    <location>
        <position position="219"/>
    </location>
    <ligand>
        <name>isopentenyl diphosphate</name>
        <dbReference type="ChEBI" id="CHEBI:128769"/>
    </ligand>
</feature>
<comment type="similarity">
    <text evidence="9">Belongs to the IspH family.</text>
</comment>
<keyword evidence="2 9" id="KW-0004">4Fe-4S</keyword>
<keyword evidence="10" id="KW-0694">RNA-binding</keyword>
<dbReference type="UniPathway" id="UPA00059">
    <property type="reaction ID" value="UER00105"/>
</dbReference>
<reference evidence="13 14" key="1">
    <citation type="journal article" date="2012" name="BMC Genomics">
        <title>Genome-guided analysis of physiological and morphological traits of the fermentative acetate oxidizer Thermacetogenium phaeum.</title>
        <authorList>
            <person name="Oehler D."/>
            <person name="Poehlein A."/>
            <person name="Leimbach A."/>
            <person name="Muller N."/>
            <person name="Daniel R."/>
            <person name="Gottschalk G."/>
            <person name="Schink B."/>
        </authorList>
    </citation>
    <scope>NUCLEOTIDE SEQUENCE [LARGE SCALE GENOMIC DNA]</scope>
    <source>
        <strain evidence="14">ATCC BAA-254 / DSM 26808 / PB</strain>
    </source>
</reference>
<keyword evidence="4" id="KW-0689">Ribosomal protein</keyword>
<dbReference type="GO" id="GO:0003729">
    <property type="term" value="F:mRNA binding"/>
    <property type="evidence" value="ECO:0007669"/>
    <property type="project" value="UniProtKB-ARBA"/>
</dbReference>
<feature type="binding site" evidence="9">
    <location>
        <position position="75"/>
    </location>
    <ligand>
        <name>isopentenyl diphosphate</name>
        <dbReference type="ChEBI" id="CHEBI:128769"/>
    </ligand>
</feature>
<dbReference type="GO" id="GO:0050992">
    <property type="term" value="P:dimethylallyl diphosphate biosynthetic process"/>
    <property type="evidence" value="ECO:0007669"/>
    <property type="project" value="UniProtKB-UniRule"/>
</dbReference>
<dbReference type="GO" id="GO:0022627">
    <property type="term" value="C:cytosolic small ribosomal subunit"/>
    <property type="evidence" value="ECO:0007669"/>
    <property type="project" value="TreeGrafter"/>
</dbReference>
<dbReference type="InterPro" id="IPR003451">
    <property type="entry name" value="LytB/IspH"/>
</dbReference>
<feature type="binding site" evidence="9">
    <location>
        <position position="97"/>
    </location>
    <ligand>
        <name>[4Fe-4S] cluster</name>
        <dbReference type="ChEBI" id="CHEBI:49883"/>
    </ligand>
</feature>
<keyword evidence="9 13" id="KW-0560">Oxidoreductase</keyword>
<dbReference type="HAMAP" id="MF_00191">
    <property type="entry name" value="IspH"/>
    <property type="match status" value="1"/>
</dbReference>
<feature type="binding site" evidence="9">
    <location>
        <position position="75"/>
    </location>
    <ligand>
        <name>dimethylallyl diphosphate</name>
        <dbReference type="ChEBI" id="CHEBI:57623"/>
    </ligand>
</feature>
<dbReference type="PRINTS" id="PR00681">
    <property type="entry name" value="RIBOSOMALS1"/>
</dbReference>
<dbReference type="Pfam" id="PF02401">
    <property type="entry name" value="LYTB"/>
    <property type="match status" value="1"/>
</dbReference>
<feature type="binding site" evidence="9">
    <location>
        <position position="15"/>
    </location>
    <ligand>
        <name>[4Fe-4S] cluster</name>
        <dbReference type="ChEBI" id="CHEBI:49883"/>
    </ligand>
</feature>
<dbReference type="Pfam" id="PF00575">
    <property type="entry name" value="S1"/>
    <property type="match status" value="4"/>
</dbReference>
<dbReference type="CDD" id="cd05688">
    <property type="entry name" value="S1_RPS1_repeat_ec3"/>
    <property type="match status" value="1"/>
</dbReference>
<dbReference type="KEGG" id="tpz:Tph_c15690"/>
<comment type="catalytic activity">
    <reaction evidence="9">
        <text>isopentenyl diphosphate + 2 oxidized [2Fe-2S]-[ferredoxin] + H2O = (2E)-4-hydroxy-3-methylbut-2-enyl diphosphate + 2 reduced [2Fe-2S]-[ferredoxin] + 2 H(+)</text>
        <dbReference type="Rhea" id="RHEA:24488"/>
        <dbReference type="Rhea" id="RHEA-COMP:10000"/>
        <dbReference type="Rhea" id="RHEA-COMP:10001"/>
        <dbReference type="ChEBI" id="CHEBI:15377"/>
        <dbReference type="ChEBI" id="CHEBI:15378"/>
        <dbReference type="ChEBI" id="CHEBI:33737"/>
        <dbReference type="ChEBI" id="CHEBI:33738"/>
        <dbReference type="ChEBI" id="CHEBI:128753"/>
        <dbReference type="ChEBI" id="CHEBI:128769"/>
        <dbReference type="EC" id="1.17.7.4"/>
    </reaction>
</comment>
<comment type="function">
    <text evidence="8">Binds mRNA; thus facilitating recognition of the initiation point. It is needed to translate mRNA with a short Shine-Dalgarno (SD) purine-rich sequence.</text>
</comment>
<comment type="pathway">
    <text evidence="9">Isoprenoid biosynthesis; isopentenyl diphosphate biosynthesis via DXP pathway; isopentenyl diphosphate from 1-deoxy-D-xylulose 5-phosphate: step 6/6.</text>
</comment>
<feature type="binding site" evidence="9">
    <location>
        <position position="43"/>
    </location>
    <ligand>
        <name>isopentenyl diphosphate</name>
        <dbReference type="ChEBI" id="CHEBI:128769"/>
    </ligand>
</feature>
<dbReference type="InterPro" id="IPR035104">
    <property type="entry name" value="Ribosomal_protein_S1-like"/>
</dbReference>
<evidence type="ECO:0000256" key="11">
    <source>
        <dbReference type="SAM" id="MobiDB-lite"/>
    </source>
</evidence>
<feature type="binding site" evidence="9">
    <location>
        <position position="163"/>
    </location>
    <ligand>
        <name>(2E)-4-hydroxy-3-methylbut-2-enyl diphosphate</name>
        <dbReference type="ChEBI" id="CHEBI:128753"/>
    </ligand>
</feature>
<dbReference type="GO" id="GO:0019288">
    <property type="term" value="P:isopentenyl diphosphate biosynthetic process, methylerythritol 4-phosphate pathway"/>
    <property type="evidence" value="ECO:0007669"/>
    <property type="project" value="UniProtKB-UniRule"/>
</dbReference>
<dbReference type="InterPro" id="IPR012340">
    <property type="entry name" value="NA-bd_OB-fold"/>
</dbReference>
<feature type="region of interest" description="Disordered" evidence="11">
    <location>
        <begin position="664"/>
        <end position="693"/>
    </location>
</feature>
<dbReference type="EMBL" id="CP003732">
    <property type="protein sequence ID" value="AFV11774.1"/>
    <property type="molecule type" value="Genomic_DNA"/>
</dbReference>
<name>K4LUU1_THEPS</name>
<feature type="binding site" evidence="9">
    <location>
        <position position="43"/>
    </location>
    <ligand>
        <name>dimethylallyl diphosphate</name>
        <dbReference type="ChEBI" id="CHEBI:57623"/>
    </ligand>
</feature>
<dbReference type="GO" id="GO:0046872">
    <property type="term" value="F:metal ion binding"/>
    <property type="evidence" value="ECO:0007669"/>
    <property type="project" value="UniProtKB-KW"/>
</dbReference>
<comment type="pathway">
    <text evidence="9">Isoprenoid biosynthesis; dimethylallyl diphosphate biosynthesis; dimethylallyl diphosphate from (2E)-4-hydroxy-3-methylbutenyl diphosphate: step 1/1.</text>
</comment>
<dbReference type="InterPro" id="IPR050437">
    <property type="entry name" value="Ribos_protein_bS1-like"/>
</dbReference>
<feature type="compositionally biased region" description="Basic and acidic residues" evidence="11">
    <location>
        <begin position="666"/>
        <end position="685"/>
    </location>
</feature>
<dbReference type="CDD" id="cd05687">
    <property type="entry name" value="S1_RPS1_repeat_ec1_hs1"/>
    <property type="match status" value="1"/>
</dbReference>
<dbReference type="Gene3D" id="3.40.1010.20">
    <property type="entry name" value="4-hydroxy-3-methylbut-2-enyl diphosphate reductase, catalytic domain"/>
    <property type="match status" value="2"/>
</dbReference>
<evidence type="ECO:0000256" key="10">
    <source>
        <dbReference type="PROSITE-ProRule" id="PRU00182"/>
    </source>
</evidence>
<feature type="domain" description="S1 motif" evidence="12">
    <location>
        <begin position="338"/>
        <end position="407"/>
    </location>
</feature>
<dbReference type="UniPathway" id="UPA00056">
    <property type="reaction ID" value="UER00097"/>
</dbReference>
<evidence type="ECO:0000256" key="4">
    <source>
        <dbReference type="ARBA" id="ARBA00022980"/>
    </source>
</evidence>
<dbReference type="PROSITE" id="PS50889">
    <property type="entry name" value="S4"/>
    <property type="match status" value="1"/>
</dbReference>
<dbReference type="Gene3D" id="3.40.50.11270">
    <property type="match status" value="1"/>
</dbReference>
<dbReference type="GO" id="GO:0006412">
    <property type="term" value="P:translation"/>
    <property type="evidence" value="ECO:0007669"/>
    <property type="project" value="TreeGrafter"/>
</dbReference>
<dbReference type="Gene3D" id="2.40.50.140">
    <property type="entry name" value="Nucleic acid-binding proteins"/>
    <property type="match status" value="4"/>
</dbReference>
<feature type="binding site" evidence="9">
    <location>
        <position position="125"/>
    </location>
    <ligand>
        <name>isopentenyl diphosphate</name>
        <dbReference type="ChEBI" id="CHEBI:128769"/>
    </ligand>
</feature>
<dbReference type="GO" id="GO:0016114">
    <property type="term" value="P:terpenoid biosynthetic process"/>
    <property type="evidence" value="ECO:0007669"/>
    <property type="project" value="UniProtKB-UniRule"/>
</dbReference>
<comment type="caution">
    <text evidence="9">Lacks conserved residue(s) required for the propagation of feature annotation.</text>
</comment>
<protein>
    <recommendedName>
        <fullName evidence="9">4-hydroxy-3-methylbut-2-enyl diphosphate reductase</fullName>
        <shortName evidence="9">HMBPP reductase</shortName>
        <ecNumber evidence="9">1.17.7.4</ecNumber>
    </recommendedName>
</protein>
<feature type="binding site" evidence="9">
    <location>
        <position position="125"/>
    </location>
    <ligand>
        <name>(2E)-4-hydroxy-3-methylbut-2-enyl diphosphate</name>
        <dbReference type="ChEBI" id="CHEBI:128753"/>
    </ligand>
</feature>
<dbReference type="eggNOG" id="COG0761">
    <property type="taxonomic scope" value="Bacteria"/>
</dbReference>
<feature type="domain" description="S1 motif" evidence="12">
    <location>
        <begin position="512"/>
        <end position="580"/>
    </location>
</feature>
<dbReference type="NCBIfam" id="NF005208">
    <property type="entry name" value="PRK06676.1"/>
    <property type="match status" value="1"/>
</dbReference>
<feature type="binding site" evidence="9">
    <location>
        <position position="221"/>
    </location>
    <ligand>
        <name>dimethylallyl diphosphate</name>
        <dbReference type="ChEBI" id="CHEBI:57623"/>
    </ligand>
</feature>
<dbReference type="NCBIfam" id="TIGR00216">
    <property type="entry name" value="ispH_lytB"/>
    <property type="match status" value="1"/>
</dbReference>
<gene>
    <name evidence="9 13" type="primary">ispH</name>
    <name evidence="13" type="ordered locus">Tph_c15690</name>
</gene>
<evidence type="ECO:0000256" key="2">
    <source>
        <dbReference type="ARBA" id="ARBA00022485"/>
    </source>
</evidence>
<evidence type="ECO:0000259" key="12">
    <source>
        <dbReference type="PROSITE" id="PS50126"/>
    </source>
</evidence>
<dbReference type="EC" id="1.17.7.4" evidence="9"/>
<evidence type="ECO:0000256" key="3">
    <source>
        <dbReference type="ARBA" id="ARBA00022723"/>
    </source>
</evidence>
<feature type="compositionally biased region" description="Polar residues" evidence="11">
    <location>
        <begin position="298"/>
        <end position="314"/>
    </location>
</feature>
<dbReference type="OrthoDB" id="9804077at2"/>
<comment type="similarity">
    <text evidence="1">Belongs to the bacterial ribosomal protein bS1 family.</text>
</comment>
<dbReference type="STRING" id="1089553.Tph_c15690"/>
<feature type="binding site" evidence="9">
    <location>
        <position position="75"/>
    </location>
    <ligand>
        <name>(2E)-4-hydroxy-3-methylbut-2-enyl diphosphate</name>
        <dbReference type="ChEBI" id="CHEBI:128753"/>
    </ligand>
</feature>
<dbReference type="SUPFAM" id="SSF50249">
    <property type="entry name" value="Nucleic acid-binding proteins"/>
    <property type="match status" value="4"/>
</dbReference>
<comment type="catalytic activity">
    <reaction evidence="9">
        <text>dimethylallyl diphosphate + 2 oxidized [2Fe-2S]-[ferredoxin] + H2O = (2E)-4-hydroxy-3-methylbut-2-enyl diphosphate + 2 reduced [2Fe-2S]-[ferredoxin] + 2 H(+)</text>
        <dbReference type="Rhea" id="RHEA:24825"/>
        <dbReference type="Rhea" id="RHEA-COMP:10000"/>
        <dbReference type="Rhea" id="RHEA-COMP:10001"/>
        <dbReference type="ChEBI" id="CHEBI:15377"/>
        <dbReference type="ChEBI" id="CHEBI:15378"/>
        <dbReference type="ChEBI" id="CHEBI:33737"/>
        <dbReference type="ChEBI" id="CHEBI:33738"/>
        <dbReference type="ChEBI" id="CHEBI:57623"/>
        <dbReference type="ChEBI" id="CHEBI:128753"/>
        <dbReference type="EC" id="1.17.7.4"/>
    </reaction>
</comment>
<feature type="binding site" evidence="9">
    <location>
        <position position="266"/>
    </location>
    <ligand>
        <name>isopentenyl diphosphate</name>
        <dbReference type="ChEBI" id="CHEBI:128769"/>
    </ligand>
</feature>
<feature type="binding site" evidence="9">
    <location>
        <position position="125"/>
    </location>
    <ligand>
        <name>dimethylallyl diphosphate</name>
        <dbReference type="ChEBI" id="CHEBI:57623"/>
    </ligand>
</feature>
<comment type="cofactor">
    <cofactor evidence="9">
        <name>[4Fe-4S] cluster</name>
        <dbReference type="ChEBI" id="CHEBI:49883"/>
    </cofactor>
    <text evidence="9">Binds 1 [4Fe-4S] cluster per subunit.</text>
</comment>
<feature type="region of interest" description="Disordered" evidence="11">
    <location>
        <begin position="288"/>
        <end position="320"/>
    </location>
</feature>
<evidence type="ECO:0000256" key="8">
    <source>
        <dbReference type="ARBA" id="ARBA00025604"/>
    </source>
</evidence>
<dbReference type="PANTHER" id="PTHR10724">
    <property type="entry name" value="30S RIBOSOMAL PROTEIN S1"/>
    <property type="match status" value="1"/>
</dbReference>
<dbReference type="eggNOG" id="COG0539">
    <property type="taxonomic scope" value="Bacteria"/>
</dbReference>
<dbReference type="GO" id="GO:0051745">
    <property type="term" value="F:4-hydroxy-3-methylbut-2-enyl diphosphate reductase activity"/>
    <property type="evidence" value="ECO:0007669"/>
    <property type="project" value="UniProtKB-UniRule"/>
</dbReference>
<dbReference type="Proteomes" id="UP000000467">
    <property type="component" value="Chromosome"/>
</dbReference>
<evidence type="ECO:0000313" key="14">
    <source>
        <dbReference type="Proteomes" id="UP000000467"/>
    </source>
</evidence>
<dbReference type="PROSITE" id="PS50126">
    <property type="entry name" value="S1"/>
    <property type="match status" value="4"/>
</dbReference>
<feature type="binding site" evidence="9">
    <location>
        <position position="43"/>
    </location>
    <ligand>
        <name>(2E)-4-hydroxy-3-methylbut-2-enyl diphosphate</name>
        <dbReference type="ChEBI" id="CHEBI:128753"/>
    </ligand>
</feature>
<evidence type="ECO:0000256" key="7">
    <source>
        <dbReference type="ARBA" id="ARBA00023274"/>
    </source>
</evidence>
<keyword evidence="7" id="KW-0687">Ribonucleoprotein</keyword>
<feature type="binding site" evidence="9">
    <location>
        <position position="219"/>
    </location>
    <ligand>
        <name>(2E)-4-hydroxy-3-methylbut-2-enyl diphosphate</name>
        <dbReference type="ChEBI" id="CHEBI:128753"/>
    </ligand>
</feature>
<dbReference type="CDD" id="cd13944">
    <property type="entry name" value="lytB_ispH"/>
    <property type="match status" value="1"/>
</dbReference>
<keyword evidence="6 9" id="KW-0411">Iron-sulfur</keyword>
<feature type="binding site" evidence="9">
    <location>
        <position position="191"/>
    </location>
    <ligand>
        <name>[4Fe-4S] cluster</name>
        <dbReference type="ChEBI" id="CHEBI:49883"/>
    </ligand>
</feature>
<keyword evidence="5 9" id="KW-0408">Iron</keyword>
<feature type="domain" description="S1 motif" evidence="12">
    <location>
        <begin position="425"/>
        <end position="491"/>
    </location>
</feature>
<keyword evidence="3 9" id="KW-0479">Metal-binding</keyword>
<feature type="binding site" evidence="9">
    <location>
        <position position="219"/>
    </location>
    <ligand>
        <name>dimethylallyl diphosphate</name>
        <dbReference type="ChEBI" id="CHEBI:57623"/>
    </ligand>
</feature>
<dbReference type="SMART" id="SM00316">
    <property type="entry name" value="S1"/>
    <property type="match status" value="4"/>
</dbReference>
<feature type="binding site" evidence="9">
    <location>
        <position position="221"/>
    </location>
    <ligand>
        <name>(2E)-4-hydroxy-3-methylbut-2-enyl diphosphate</name>
        <dbReference type="ChEBI" id="CHEBI:128753"/>
    </ligand>
</feature>
<accession>K4LUU1</accession>
<dbReference type="RefSeq" id="WP_015050654.1">
    <property type="nucleotide sequence ID" value="NC_018870.1"/>
</dbReference>
<dbReference type="FunFam" id="2.40.50.140:FF:000051">
    <property type="entry name" value="RNA-binding transcriptional accessory protein"/>
    <property type="match status" value="1"/>
</dbReference>
<dbReference type="HOGENOM" id="CLU_015805_3_1_9"/>
<keyword evidence="9" id="KW-0414">Isoprene biosynthesis</keyword>
<evidence type="ECO:0000313" key="13">
    <source>
        <dbReference type="EMBL" id="AFV11774.1"/>
    </source>
</evidence>
<feature type="domain" description="S1 motif" evidence="12">
    <location>
        <begin position="597"/>
        <end position="666"/>
    </location>
</feature>
<dbReference type="FunFam" id="2.40.50.140:FF:000103">
    <property type="entry name" value="protein RRP5 homolog"/>
    <property type="match status" value="1"/>
</dbReference>
<proteinExistence type="inferred from homology"/>
<dbReference type="InterPro" id="IPR003029">
    <property type="entry name" value="S1_domain"/>
</dbReference>
<dbReference type="GO" id="GO:0003735">
    <property type="term" value="F:structural constituent of ribosome"/>
    <property type="evidence" value="ECO:0007669"/>
    <property type="project" value="TreeGrafter"/>
</dbReference>
<feature type="binding site" evidence="9">
    <location>
        <position position="266"/>
    </location>
    <ligand>
        <name>(2E)-4-hydroxy-3-methylbut-2-enyl diphosphate</name>
        <dbReference type="ChEBI" id="CHEBI:128753"/>
    </ligand>
</feature>
<evidence type="ECO:0000256" key="1">
    <source>
        <dbReference type="ARBA" id="ARBA00006767"/>
    </source>
</evidence>
<evidence type="ECO:0000256" key="9">
    <source>
        <dbReference type="HAMAP-Rule" id="MF_00191"/>
    </source>
</evidence>
<sequence>MSEGKIIRAKSAGFCFGVRRALDLVEKALLDGCQICSFGPLIHNPQVVDSLRKKGVEIIDDLGKAAGRPVIIRSHGAAPEVFQQAQEQGIEIIDATCPFVRRIQNQAAELVREGYLVVIVGQVDHPEVRGILGWAGAGAIVVQGMEDLNSLKVTAKVGLLAQTTQNRSHYFAVARSLLGKTQELRVFDTICHASQARQEEAAAIAQRADVMIVIGGRDSANTNQLAEICRRFTRTYHIESVADLKANVDMELVRGAHLIGVTAGASTPDWIIEEVIESMAMFDEEMEKAQGGEVEAVSDTTPQSATEENPPTGQEQHEPGQEEMMNLDLGTPRQIQQGDIISGSVVQVRDDEVLLDIGGKSEGVIPRQELSLKNTGNPIEEIKVGDVLDVYVLRVDNDEGQLLLSKKRADRIKALDFLEKALAEKTELAGEVVRVVKGGLLVDVLGIRGFVPASLIERGYVGDLEKYLGKTLRLRVIEFDRNKAKVVLSQKAILQEEHLEAQRRLWETIEPDQIRKGTVRHLTNFGAFVDLGGVDGLLHISELSWGRVKHPSDVVQEGDEIEVYVLSVDKERKRISLSLKQVQGNPWDTVDERYQVGEIVTGTVVRLVSFGAFVELEPGVEGLVHISRMADYHVEKPEDIVAVGEQIQVKILDINKQDQRISLSIKDARSDKNEPRGNTQEEEKSQPASAGVGVNLGEVFGDLLTRAD</sequence>
<dbReference type="NCBIfam" id="NF000907">
    <property type="entry name" value="PRK00087.1"/>
    <property type="match status" value="1"/>
</dbReference>
<comment type="function">
    <text evidence="9">Catalyzes the conversion of 1-hydroxy-2-methyl-2-(E)-butenyl 4-diphosphate (HMBPP) into a mixture of isopentenyl diphosphate (IPP) and dimethylallyl diphosphate (DMAPP). Acts in the terminal step of the DOXP/MEP pathway for isoprenoid precursor biosynthesis.</text>
</comment>
<evidence type="ECO:0000256" key="5">
    <source>
        <dbReference type="ARBA" id="ARBA00023004"/>
    </source>
</evidence>
<dbReference type="GO" id="GO:0051539">
    <property type="term" value="F:4 iron, 4 sulfur cluster binding"/>
    <property type="evidence" value="ECO:0007669"/>
    <property type="project" value="UniProtKB-UniRule"/>
</dbReference>
<dbReference type="AlphaFoldDB" id="K4LUU1"/>